<keyword evidence="3" id="KW-1185">Reference proteome</keyword>
<protein>
    <submittedName>
        <fullName evidence="2">Uncharacterized protein</fullName>
    </submittedName>
</protein>
<organism evidence="2 3">
    <name type="scientific">Cirrhinus mrigala</name>
    <name type="common">Mrigala</name>
    <dbReference type="NCBI Taxonomy" id="683832"/>
    <lineage>
        <taxon>Eukaryota</taxon>
        <taxon>Metazoa</taxon>
        <taxon>Chordata</taxon>
        <taxon>Craniata</taxon>
        <taxon>Vertebrata</taxon>
        <taxon>Euteleostomi</taxon>
        <taxon>Actinopterygii</taxon>
        <taxon>Neopterygii</taxon>
        <taxon>Teleostei</taxon>
        <taxon>Ostariophysi</taxon>
        <taxon>Cypriniformes</taxon>
        <taxon>Cyprinidae</taxon>
        <taxon>Labeoninae</taxon>
        <taxon>Labeonini</taxon>
        <taxon>Cirrhinus</taxon>
    </lineage>
</organism>
<feature type="non-terminal residue" evidence="2">
    <location>
        <position position="58"/>
    </location>
</feature>
<dbReference type="AlphaFoldDB" id="A0ABD0P598"/>
<evidence type="ECO:0000313" key="3">
    <source>
        <dbReference type="Proteomes" id="UP001529510"/>
    </source>
</evidence>
<feature type="region of interest" description="Disordered" evidence="1">
    <location>
        <begin position="19"/>
        <end position="41"/>
    </location>
</feature>
<name>A0ABD0P598_CIRMR</name>
<gene>
    <name evidence="2" type="ORF">M9458_037012</name>
</gene>
<reference evidence="2 3" key="1">
    <citation type="submission" date="2024-05" db="EMBL/GenBank/DDBJ databases">
        <title>Genome sequencing and assembly of Indian major carp, Cirrhinus mrigala (Hamilton, 1822).</title>
        <authorList>
            <person name="Mohindra V."/>
            <person name="Chowdhury L.M."/>
            <person name="Lal K."/>
            <person name="Jena J.K."/>
        </authorList>
    </citation>
    <scope>NUCLEOTIDE SEQUENCE [LARGE SCALE GENOMIC DNA]</scope>
    <source>
        <strain evidence="2">CM1030</strain>
        <tissue evidence="2">Blood</tissue>
    </source>
</reference>
<evidence type="ECO:0000256" key="1">
    <source>
        <dbReference type="SAM" id="MobiDB-lite"/>
    </source>
</evidence>
<accession>A0ABD0P598</accession>
<evidence type="ECO:0000313" key="2">
    <source>
        <dbReference type="EMBL" id="KAL0168790.1"/>
    </source>
</evidence>
<proteinExistence type="predicted"/>
<feature type="non-terminal residue" evidence="2">
    <location>
        <position position="1"/>
    </location>
</feature>
<dbReference type="Proteomes" id="UP001529510">
    <property type="component" value="Unassembled WGS sequence"/>
</dbReference>
<dbReference type="EMBL" id="JAMKFB020000018">
    <property type="protein sequence ID" value="KAL0168790.1"/>
    <property type="molecule type" value="Genomic_DNA"/>
</dbReference>
<sequence length="58" mass="6234">SSICAVGSPRVCQSLSPLRLEDPLPLPPASDSRTPSRPINPLPPLRRGLAVHWLLDLA</sequence>
<comment type="caution">
    <text evidence="2">The sequence shown here is derived from an EMBL/GenBank/DDBJ whole genome shotgun (WGS) entry which is preliminary data.</text>
</comment>